<accession>A0AAD8LHK4</accession>
<feature type="transmembrane region" description="Helical" evidence="1">
    <location>
        <begin position="339"/>
        <end position="363"/>
    </location>
</feature>
<gene>
    <name evidence="2" type="ORF">BgAZ_303080</name>
</gene>
<protein>
    <submittedName>
        <fullName evidence="2">Uncharacterized protein</fullName>
    </submittedName>
</protein>
<keyword evidence="1" id="KW-1133">Transmembrane helix</keyword>
<evidence type="ECO:0000313" key="2">
    <source>
        <dbReference type="EMBL" id="KAK1442790.1"/>
    </source>
</evidence>
<evidence type="ECO:0000256" key="1">
    <source>
        <dbReference type="SAM" id="Phobius"/>
    </source>
</evidence>
<feature type="transmembrane region" description="Helical" evidence="1">
    <location>
        <begin position="227"/>
        <end position="249"/>
    </location>
</feature>
<sequence>MKIPVSPRFELFTVFIAGVSMLQPLHLNFQGCAHAVRRFGYGPENVGPLLGITYCFQELWCLIGVACTNVLSYVFGKHRYSIYILGTYSMILSVLTAFINIGVLALFGTSLGDSNMTLYYWTLSISGFFFGANDGAIRSISPTNNDVFSFGMAMGGTFLSIYLTIMTKVLTYMQVELGYWMLYYQINFVIALSFISGIMWNIVIIFEKFGPEPIRRGGSSNPSFGEAVGAAWPFMAMFSLSLGTAFTIYPSVTPFMMIPFNKCTPILRTCLCLDSVTSALNIFLSRKCGMKHKWTGQRAWYFLIMLLFIPYFLIIATFIRVLHYPDGILGKMIYQKPKVVFLLTCTHFFIARFTCHVGIGSLWGNVTETQFKSNEPGGNNVKTVMTLTGCLGIGSLVFFKFIAEGYIKSFRSATAAFDSGLPWPTEGYSDLRAFAYWVGCALKGGAVLFRNVWTTDIRTRILS</sequence>
<dbReference type="EMBL" id="JAVEPI010000003">
    <property type="protein sequence ID" value="KAK1442790.1"/>
    <property type="molecule type" value="Genomic_DNA"/>
</dbReference>
<feature type="transmembrane region" description="Helical" evidence="1">
    <location>
        <begin position="118"/>
        <end position="136"/>
    </location>
</feature>
<feature type="transmembrane region" description="Helical" evidence="1">
    <location>
        <begin position="299"/>
        <end position="319"/>
    </location>
</feature>
<proteinExistence type="predicted"/>
<dbReference type="Proteomes" id="UP001230268">
    <property type="component" value="Unassembled WGS sequence"/>
</dbReference>
<feature type="transmembrane region" description="Helical" evidence="1">
    <location>
        <begin position="148"/>
        <end position="170"/>
    </location>
</feature>
<feature type="transmembrane region" description="Helical" evidence="1">
    <location>
        <begin position="82"/>
        <end position="106"/>
    </location>
</feature>
<keyword evidence="1" id="KW-0472">Membrane</keyword>
<name>A0AAD8LHK4_BABGI</name>
<evidence type="ECO:0000313" key="3">
    <source>
        <dbReference type="Proteomes" id="UP001230268"/>
    </source>
</evidence>
<comment type="caution">
    <text evidence="2">The sequence shown here is derived from an EMBL/GenBank/DDBJ whole genome shotgun (WGS) entry which is preliminary data.</text>
</comment>
<dbReference type="AlphaFoldDB" id="A0AAD8LHK4"/>
<keyword evidence="1" id="KW-0812">Transmembrane</keyword>
<organism evidence="2 3">
    <name type="scientific">Babesia gibsoni</name>
    <dbReference type="NCBI Taxonomy" id="33632"/>
    <lineage>
        <taxon>Eukaryota</taxon>
        <taxon>Sar</taxon>
        <taxon>Alveolata</taxon>
        <taxon>Apicomplexa</taxon>
        <taxon>Aconoidasida</taxon>
        <taxon>Piroplasmida</taxon>
        <taxon>Babesiidae</taxon>
        <taxon>Babesia</taxon>
    </lineage>
</organism>
<keyword evidence="3" id="KW-1185">Reference proteome</keyword>
<feature type="transmembrane region" description="Helical" evidence="1">
    <location>
        <begin position="383"/>
        <end position="403"/>
    </location>
</feature>
<reference evidence="2" key="1">
    <citation type="submission" date="2023-08" db="EMBL/GenBank/DDBJ databases">
        <title>Draft sequence of the Babesia gibsoni genome.</title>
        <authorList>
            <person name="Yamagishi J.Y."/>
            <person name="Xuan X.X."/>
        </authorList>
    </citation>
    <scope>NUCLEOTIDE SEQUENCE</scope>
    <source>
        <strain evidence="2">Azabu</strain>
    </source>
</reference>
<feature type="transmembrane region" description="Helical" evidence="1">
    <location>
        <begin position="51"/>
        <end position="75"/>
    </location>
</feature>
<feature type="transmembrane region" description="Helical" evidence="1">
    <location>
        <begin position="182"/>
        <end position="206"/>
    </location>
</feature>